<accession>A0A6J6BAH1</accession>
<protein>
    <submittedName>
        <fullName evidence="1">Unannotated protein</fullName>
    </submittedName>
</protein>
<gene>
    <name evidence="1" type="ORF">UFOPK1399_00743</name>
</gene>
<dbReference type="EMBL" id="CAEZSD010000084">
    <property type="protein sequence ID" value="CAB4535379.1"/>
    <property type="molecule type" value="Genomic_DNA"/>
</dbReference>
<proteinExistence type="predicted"/>
<dbReference type="AlphaFoldDB" id="A0A6J6BAH1"/>
<evidence type="ECO:0000313" key="1">
    <source>
        <dbReference type="EMBL" id="CAB4535379.1"/>
    </source>
</evidence>
<organism evidence="1">
    <name type="scientific">freshwater metagenome</name>
    <dbReference type="NCBI Taxonomy" id="449393"/>
    <lineage>
        <taxon>unclassified sequences</taxon>
        <taxon>metagenomes</taxon>
        <taxon>ecological metagenomes</taxon>
    </lineage>
</organism>
<name>A0A6J6BAH1_9ZZZZ</name>
<sequence>MRGALGLNFSRFCGIKFGRPSSERAIFALTASRRFVGRVSLNSRFCVVAGRSGRSGRNGRDARSARSSTNFAARDCGFALLTGALLKAFFGFSNVRSSRDCFGLPFGAPSIFFDLEAVRS</sequence>
<reference evidence="1" key="1">
    <citation type="submission" date="2020-05" db="EMBL/GenBank/DDBJ databases">
        <authorList>
            <person name="Chiriac C."/>
            <person name="Salcher M."/>
            <person name="Ghai R."/>
            <person name="Kavagutti S V."/>
        </authorList>
    </citation>
    <scope>NUCLEOTIDE SEQUENCE</scope>
</reference>